<dbReference type="AlphaFoldDB" id="A0AAE0CIC0"/>
<keyword evidence="2" id="KW-1185">Reference proteome</keyword>
<organism evidence="1 2">
    <name type="scientific">Cymbomonas tetramitiformis</name>
    <dbReference type="NCBI Taxonomy" id="36881"/>
    <lineage>
        <taxon>Eukaryota</taxon>
        <taxon>Viridiplantae</taxon>
        <taxon>Chlorophyta</taxon>
        <taxon>Pyramimonadophyceae</taxon>
        <taxon>Pyramimonadales</taxon>
        <taxon>Pyramimonadaceae</taxon>
        <taxon>Cymbomonas</taxon>
    </lineage>
</organism>
<protein>
    <submittedName>
        <fullName evidence="1">Uncharacterized protein</fullName>
    </submittedName>
</protein>
<evidence type="ECO:0000313" key="2">
    <source>
        <dbReference type="Proteomes" id="UP001190700"/>
    </source>
</evidence>
<reference evidence="1 2" key="1">
    <citation type="journal article" date="2015" name="Genome Biol. Evol.">
        <title>Comparative Genomics of a Bacterivorous Green Alga Reveals Evolutionary Causalities and Consequences of Phago-Mixotrophic Mode of Nutrition.</title>
        <authorList>
            <person name="Burns J.A."/>
            <person name="Paasch A."/>
            <person name="Narechania A."/>
            <person name="Kim E."/>
        </authorList>
    </citation>
    <scope>NUCLEOTIDE SEQUENCE [LARGE SCALE GENOMIC DNA]</scope>
    <source>
        <strain evidence="1 2">PLY_AMNH</strain>
    </source>
</reference>
<comment type="caution">
    <text evidence="1">The sequence shown here is derived from an EMBL/GenBank/DDBJ whole genome shotgun (WGS) entry which is preliminary data.</text>
</comment>
<name>A0AAE0CIC0_9CHLO</name>
<evidence type="ECO:0000313" key="1">
    <source>
        <dbReference type="EMBL" id="KAK3254382.1"/>
    </source>
</evidence>
<dbReference type="Proteomes" id="UP001190700">
    <property type="component" value="Unassembled WGS sequence"/>
</dbReference>
<proteinExistence type="predicted"/>
<sequence>MARAVEPTYPAAFRPVGTRLIEWAPVVQRSAWWSEQRVKRQKRPVGLRLEGRERRIEQRVGMAELRASGQMYTTIRQVSWDGCVVRQGDAASSKGLDLTGLWRWGGDEWGRLMQDLARAGAAK</sequence>
<accession>A0AAE0CIC0</accession>
<gene>
    <name evidence="1" type="ORF">CYMTET_36404</name>
</gene>
<dbReference type="EMBL" id="LGRX02023664">
    <property type="protein sequence ID" value="KAK3254382.1"/>
    <property type="molecule type" value="Genomic_DNA"/>
</dbReference>